<evidence type="ECO:0000313" key="7">
    <source>
        <dbReference type="EMBL" id="KAF0717517.1"/>
    </source>
</evidence>
<dbReference type="GO" id="GO:0005509">
    <property type="term" value="F:calcium ion binding"/>
    <property type="evidence" value="ECO:0007669"/>
    <property type="project" value="InterPro"/>
</dbReference>
<evidence type="ECO:0000256" key="4">
    <source>
        <dbReference type="SAM" id="Phobius"/>
    </source>
</evidence>
<dbReference type="CDD" id="cd00051">
    <property type="entry name" value="EFh"/>
    <property type="match status" value="2"/>
</dbReference>
<feature type="compositionally biased region" description="Polar residues" evidence="3">
    <location>
        <begin position="540"/>
        <end position="555"/>
    </location>
</feature>
<dbReference type="PROSITE" id="PS00018">
    <property type="entry name" value="EF_HAND_1"/>
    <property type="match status" value="3"/>
</dbReference>
<feature type="domain" description="EF-hand" evidence="6">
    <location>
        <begin position="632"/>
        <end position="667"/>
    </location>
</feature>
<reference evidence="7" key="2">
    <citation type="submission" date="2019-06" db="EMBL/GenBank/DDBJ databases">
        <title>Genomics analysis of Aphanomyces spp. identifies a new class of oomycete effector associated with host adaptation.</title>
        <authorList>
            <person name="Gaulin E."/>
        </authorList>
    </citation>
    <scope>NUCLEOTIDE SEQUENCE</scope>
    <source>
        <strain evidence="7">CBS 578.67</strain>
    </source>
</reference>
<dbReference type="InterPro" id="IPR018247">
    <property type="entry name" value="EF_Hand_1_Ca_BS"/>
</dbReference>
<dbReference type="PROSITE" id="PS51257">
    <property type="entry name" value="PROKAR_LIPOPROTEIN"/>
    <property type="match status" value="1"/>
</dbReference>
<evidence type="ECO:0000313" key="8">
    <source>
        <dbReference type="EMBL" id="VFT79453.1"/>
    </source>
</evidence>
<feature type="transmembrane region" description="Helical" evidence="4">
    <location>
        <begin position="413"/>
        <end position="436"/>
    </location>
</feature>
<dbReference type="SUPFAM" id="SSF47473">
    <property type="entry name" value="EF-hand"/>
    <property type="match status" value="1"/>
</dbReference>
<feature type="region of interest" description="Disordered" evidence="3">
    <location>
        <begin position="522"/>
        <end position="592"/>
    </location>
</feature>
<keyword evidence="9" id="KW-1185">Reference proteome</keyword>
<evidence type="ECO:0000259" key="6">
    <source>
        <dbReference type="PROSITE" id="PS50222"/>
    </source>
</evidence>
<sequence length="779" mass="87902">MQLHGSRGRLGLLAVVVVACALADDPPEGTHVGTRFHDTTRSPESNADDEAKHERYRAVVAAVITTTVLIVLSIVFEMSADRLRKSTDEINMPFVNTIFSELTTLGFIGSVLFAVARSGSLSKTSQAVFGSSTELLETIELLHMTLFLFVIVFLLLCIALLRWGVKVQLEFREFERRAPYLSVVISEYSLSMEPPATRWETLSLTRFFNWAKHHREMVYVSLRRRFVDYHSNHPDPEKAKQLAHAFQTERDTRFPFNEYLTIISGEVLARLIEIDAITWVALEVFIVAFLFLCWAVGNDNEVYVILAAGGALIVIMLGIHVKIHAMRVELTPPGLHNVATTRLAEPEWRTMHNLKPRHYAETAKPVVPTPDEEQAMMDALPPYLTKLPDGGKHFDATELAAAQKALLGGGNGVLLALFLTRLVFLLTALHLCVVVLRTLQQFLPRDDLGIGVKVVFVVLLALPSIMVPVISMVIARNGLYAFNVEALKVPRVISKVMRIVKARQTLRLLRFVAEMKVYLREHNQSKQPGSPRRSARPDSAQVTPLVQDTTATSVPPTEPLQPSVHPKKVAGRQSLQHAASDRPHTAVHPKKDSAHLLHPLDPIETLQVTSIVPWLTLPSSSYKVKQHYDEEIQRREINDIFCLFDKDTSGSISRDEMQSILQLISPEMTEHEIENIMHVLDKHHTGEVIFDDFYNWCRSHIAENATKTTKDKLIKEVFRMIDTDGSGSITIDEFMAIFKILGQSLDYNDVRDLVFQMDRNNDGKIDLQEFEKMFEKHSV</sequence>
<reference evidence="8 9" key="1">
    <citation type="submission" date="2019-03" db="EMBL/GenBank/DDBJ databases">
        <authorList>
            <person name="Gaulin E."/>
            <person name="Dumas B."/>
        </authorList>
    </citation>
    <scope>NUCLEOTIDE SEQUENCE [LARGE SCALE GENOMIC DNA]</scope>
    <source>
        <strain evidence="8">CBS 568.67</strain>
    </source>
</reference>
<evidence type="ECO:0000256" key="2">
    <source>
        <dbReference type="ARBA" id="ARBA00022837"/>
    </source>
</evidence>
<keyword evidence="4" id="KW-1133">Transmembrane helix</keyword>
<feature type="transmembrane region" description="Helical" evidence="4">
    <location>
        <begin position="303"/>
        <end position="321"/>
    </location>
</feature>
<dbReference type="FunFam" id="1.10.238.10:FF:000001">
    <property type="entry name" value="Calmodulin 1"/>
    <property type="match status" value="1"/>
</dbReference>
<keyword evidence="4" id="KW-0472">Membrane</keyword>
<keyword evidence="5" id="KW-0732">Signal</keyword>
<feature type="domain" description="EF-hand" evidence="6">
    <location>
        <begin position="709"/>
        <end position="744"/>
    </location>
</feature>
<feature type="chain" id="PRO_5036115901" evidence="5">
    <location>
        <begin position="24"/>
        <end position="779"/>
    </location>
</feature>
<feature type="region of interest" description="Disordered" evidence="3">
    <location>
        <begin position="29"/>
        <end position="50"/>
    </location>
</feature>
<protein>
    <submittedName>
        <fullName evidence="8">Aste57867_2250 protein</fullName>
    </submittedName>
</protein>
<dbReference type="PANTHER" id="PTHR23050">
    <property type="entry name" value="CALCIUM BINDING PROTEIN"/>
    <property type="match status" value="1"/>
</dbReference>
<keyword evidence="2" id="KW-0106">Calcium</keyword>
<dbReference type="SMART" id="SM00054">
    <property type="entry name" value="EFh"/>
    <property type="match status" value="4"/>
</dbReference>
<dbReference type="EMBL" id="VJMH01000242">
    <property type="protein sequence ID" value="KAF0717517.1"/>
    <property type="molecule type" value="Genomic_DNA"/>
</dbReference>
<keyword evidence="4" id="KW-0812">Transmembrane</keyword>
<dbReference type="Gene3D" id="1.10.238.10">
    <property type="entry name" value="EF-hand"/>
    <property type="match status" value="2"/>
</dbReference>
<keyword evidence="1" id="KW-0677">Repeat</keyword>
<feature type="transmembrane region" description="Helical" evidence="4">
    <location>
        <begin position="448"/>
        <end position="470"/>
    </location>
</feature>
<feature type="domain" description="EF-hand" evidence="6">
    <location>
        <begin position="668"/>
        <end position="703"/>
    </location>
</feature>
<dbReference type="OrthoDB" id="6081786at2759"/>
<feature type="transmembrane region" description="Helical" evidence="4">
    <location>
        <begin position="97"/>
        <end position="116"/>
    </location>
</feature>
<evidence type="ECO:0000256" key="5">
    <source>
        <dbReference type="SAM" id="SignalP"/>
    </source>
</evidence>
<dbReference type="Pfam" id="PF13499">
    <property type="entry name" value="EF-hand_7"/>
    <property type="match status" value="2"/>
</dbReference>
<dbReference type="AlphaFoldDB" id="A0A485K798"/>
<gene>
    <name evidence="8" type="primary">Aste57867_2250</name>
    <name evidence="7" type="ORF">As57867_002245</name>
    <name evidence="8" type="ORF">ASTE57867_2250</name>
</gene>
<organism evidence="8 9">
    <name type="scientific">Aphanomyces stellatus</name>
    <dbReference type="NCBI Taxonomy" id="120398"/>
    <lineage>
        <taxon>Eukaryota</taxon>
        <taxon>Sar</taxon>
        <taxon>Stramenopiles</taxon>
        <taxon>Oomycota</taxon>
        <taxon>Saprolegniomycetes</taxon>
        <taxon>Saprolegniales</taxon>
        <taxon>Verrucalvaceae</taxon>
        <taxon>Aphanomyces</taxon>
    </lineage>
</organism>
<feature type="compositionally biased region" description="Basic and acidic residues" evidence="3">
    <location>
        <begin position="579"/>
        <end position="592"/>
    </location>
</feature>
<evidence type="ECO:0000256" key="3">
    <source>
        <dbReference type="SAM" id="MobiDB-lite"/>
    </source>
</evidence>
<dbReference type="PROSITE" id="PS50222">
    <property type="entry name" value="EF_HAND_2"/>
    <property type="match status" value="4"/>
</dbReference>
<evidence type="ECO:0000313" key="9">
    <source>
        <dbReference type="Proteomes" id="UP000332933"/>
    </source>
</evidence>
<evidence type="ECO:0000256" key="1">
    <source>
        <dbReference type="ARBA" id="ARBA00022737"/>
    </source>
</evidence>
<proteinExistence type="predicted"/>
<feature type="transmembrane region" description="Helical" evidence="4">
    <location>
        <begin position="276"/>
        <end position="297"/>
    </location>
</feature>
<name>A0A485K798_9STRA</name>
<dbReference type="Proteomes" id="UP000332933">
    <property type="component" value="Unassembled WGS sequence"/>
</dbReference>
<accession>A0A485K798</accession>
<feature type="domain" description="EF-hand" evidence="6">
    <location>
        <begin position="745"/>
        <end position="779"/>
    </location>
</feature>
<dbReference type="InterPro" id="IPR002048">
    <property type="entry name" value="EF_hand_dom"/>
</dbReference>
<dbReference type="EMBL" id="CAADRA010000242">
    <property type="protein sequence ID" value="VFT79453.1"/>
    <property type="molecule type" value="Genomic_DNA"/>
</dbReference>
<feature type="signal peptide" evidence="5">
    <location>
        <begin position="1"/>
        <end position="23"/>
    </location>
</feature>
<dbReference type="InterPro" id="IPR050145">
    <property type="entry name" value="Centrin_CML-like"/>
</dbReference>
<feature type="transmembrane region" description="Helical" evidence="4">
    <location>
        <begin position="141"/>
        <end position="163"/>
    </location>
</feature>
<dbReference type="InterPro" id="IPR011992">
    <property type="entry name" value="EF-hand-dom_pair"/>
</dbReference>
<feature type="transmembrane region" description="Helical" evidence="4">
    <location>
        <begin position="56"/>
        <end position="76"/>
    </location>
</feature>